<dbReference type="InterPro" id="IPR029056">
    <property type="entry name" value="Ribokinase-like"/>
</dbReference>
<dbReference type="PANTHER" id="PTHR43085">
    <property type="entry name" value="HEXOKINASE FAMILY MEMBER"/>
    <property type="match status" value="1"/>
</dbReference>
<evidence type="ECO:0000313" key="5">
    <source>
        <dbReference type="Proteomes" id="UP000249915"/>
    </source>
</evidence>
<keyword evidence="3 4" id="KW-0418">Kinase</keyword>
<keyword evidence="5" id="KW-1185">Reference proteome</keyword>
<comment type="caution">
    <text evidence="4">The sequence shown here is derived from an EMBL/GenBank/DDBJ whole genome shotgun (WGS) entry which is preliminary data.</text>
</comment>
<dbReference type="InterPro" id="IPR011611">
    <property type="entry name" value="PfkB_dom"/>
</dbReference>
<proteinExistence type="inferred from homology"/>
<keyword evidence="2" id="KW-0808">Transferase</keyword>
<dbReference type="EMBL" id="MASW01000006">
    <property type="protein sequence ID" value="PXY21322.1"/>
    <property type="molecule type" value="Genomic_DNA"/>
</dbReference>
<name>A0A2V4AM89_9PSEU</name>
<evidence type="ECO:0000256" key="1">
    <source>
        <dbReference type="ARBA" id="ARBA00010688"/>
    </source>
</evidence>
<dbReference type="OrthoDB" id="7946249at2"/>
<dbReference type="PANTHER" id="PTHR43085:SF57">
    <property type="entry name" value="CARBOHYDRATE KINASE PFKB DOMAIN-CONTAINING PROTEIN"/>
    <property type="match status" value="1"/>
</dbReference>
<dbReference type="InterPro" id="IPR050306">
    <property type="entry name" value="PfkB_Carbo_kinase"/>
</dbReference>
<accession>A0A2V4AM89</accession>
<dbReference type="Proteomes" id="UP000249915">
    <property type="component" value="Unassembled WGS sequence"/>
</dbReference>
<reference evidence="4 5" key="1">
    <citation type="submission" date="2016-07" db="EMBL/GenBank/DDBJ databases">
        <title>Draft genome sequence of Prauserella muralis DSM 45305, isolated from a mould-covered wall in an indoor environment.</title>
        <authorList>
            <person name="Ruckert C."/>
            <person name="Albersmeier A."/>
            <person name="Jiang C.-L."/>
            <person name="Jiang Y."/>
            <person name="Kalinowski J."/>
            <person name="Schneider O."/>
            <person name="Winkler A."/>
            <person name="Zotchev S.B."/>
        </authorList>
    </citation>
    <scope>NUCLEOTIDE SEQUENCE [LARGE SCALE GENOMIC DNA]</scope>
    <source>
        <strain evidence="4 5">DSM 45305</strain>
    </source>
</reference>
<dbReference type="Pfam" id="PF00294">
    <property type="entry name" value="PfkB"/>
    <property type="match status" value="1"/>
</dbReference>
<sequence length="315" mass="31280">MTTNHTDYDVIVVGEVLLEVSTEADFRHGAAAELGYSGDALNAAAAAAAAGARVGLLTRVGDDDVGEGIVARVAELGVDTALITRTGAPNGCYVMRTDPSGSRAFTYLRRGSAASGLGPDDVRRADVGRSRCVLTSGITAALSDTARQAVHYAAEHAAAFVYDPNHRPALADAATAAATLRTVSRRAALVTPSYPAETSALLGGAGPEAAARLLRSWGAAAVAVTCGADGVLLDDGDTAHRLPALPAPRVVDQTGAGDVFAGTVTARLALGDALTTAVGLGLAAAALSVGGRGGTGAIPALARTSALLDGLACAG</sequence>
<gene>
    <name evidence="4" type="ORF">BAY60_28185</name>
</gene>
<dbReference type="AlphaFoldDB" id="A0A2V4AM89"/>
<protein>
    <submittedName>
        <fullName evidence="4">2-keto-3-deoxygluconate kinase</fullName>
    </submittedName>
</protein>
<evidence type="ECO:0000256" key="3">
    <source>
        <dbReference type="ARBA" id="ARBA00022777"/>
    </source>
</evidence>
<dbReference type="RefSeq" id="WP_112284562.1">
    <property type="nucleotide sequence ID" value="NZ_MASW01000006.1"/>
</dbReference>
<dbReference type="Gene3D" id="3.40.1190.20">
    <property type="match status" value="1"/>
</dbReference>
<evidence type="ECO:0000256" key="2">
    <source>
        <dbReference type="ARBA" id="ARBA00022679"/>
    </source>
</evidence>
<dbReference type="SUPFAM" id="SSF53613">
    <property type="entry name" value="Ribokinase-like"/>
    <property type="match status" value="1"/>
</dbReference>
<organism evidence="4 5">
    <name type="scientific">Prauserella muralis</name>
    <dbReference type="NCBI Taxonomy" id="588067"/>
    <lineage>
        <taxon>Bacteria</taxon>
        <taxon>Bacillati</taxon>
        <taxon>Actinomycetota</taxon>
        <taxon>Actinomycetes</taxon>
        <taxon>Pseudonocardiales</taxon>
        <taxon>Pseudonocardiaceae</taxon>
        <taxon>Prauserella</taxon>
    </lineage>
</organism>
<dbReference type="GO" id="GO:0016301">
    <property type="term" value="F:kinase activity"/>
    <property type="evidence" value="ECO:0007669"/>
    <property type="project" value="UniProtKB-KW"/>
</dbReference>
<evidence type="ECO:0000313" key="4">
    <source>
        <dbReference type="EMBL" id="PXY21322.1"/>
    </source>
</evidence>
<comment type="similarity">
    <text evidence="1">Belongs to the carbohydrate kinase PfkB family.</text>
</comment>